<feature type="non-terminal residue" evidence="2">
    <location>
        <position position="1"/>
    </location>
</feature>
<proteinExistence type="predicted"/>
<feature type="region of interest" description="Disordered" evidence="1">
    <location>
        <begin position="57"/>
        <end position="76"/>
    </location>
</feature>
<feature type="compositionally biased region" description="Polar residues" evidence="1">
    <location>
        <begin position="62"/>
        <end position="71"/>
    </location>
</feature>
<evidence type="ECO:0000256" key="1">
    <source>
        <dbReference type="SAM" id="MobiDB-lite"/>
    </source>
</evidence>
<protein>
    <submittedName>
        <fullName evidence="2">Serine/threonine-protein phosphatase</fullName>
    </submittedName>
</protein>
<dbReference type="AlphaFoldDB" id="A0A1A8I574"/>
<sequence length="141" mass="15102">LGAESTTHTSRSGSAADPGWHINVSCGKKVCCVSEWGPEHGGATRRQACTSGDVEEVLGGKQPSSRTTFVQGGTGGALPEPCKVSSCRPHMCMCLIKQTVSYRLHEGGMRAWHPHVGVVITAQHSDLECLIFVFLFFEQCA</sequence>
<accession>A0A1A8I574</accession>
<organism evidence="2">
    <name type="scientific">Nothobranchius kuhntae</name>
    <name type="common">Beira killifish</name>
    <dbReference type="NCBI Taxonomy" id="321403"/>
    <lineage>
        <taxon>Eukaryota</taxon>
        <taxon>Metazoa</taxon>
        <taxon>Chordata</taxon>
        <taxon>Craniata</taxon>
        <taxon>Vertebrata</taxon>
        <taxon>Euteleostomi</taxon>
        <taxon>Actinopterygii</taxon>
        <taxon>Neopterygii</taxon>
        <taxon>Teleostei</taxon>
        <taxon>Neoteleostei</taxon>
        <taxon>Acanthomorphata</taxon>
        <taxon>Ovalentaria</taxon>
        <taxon>Atherinomorphae</taxon>
        <taxon>Cyprinodontiformes</taxon>
        <taxon>Nothobranchiidae</taxon>
        <taxon>Nothobranchius</taxon>
    </lineage>
</organism>
<name>A0A1A8I574_NOTKU</name>
<evidence type="ECO:0000313" key="2">
    <source>
        <dbReference type="EMBL" id="SBQ92011.1"/>
    </source>
</evidence>
<reference evidence="2" key="2">
    <citation type="submission" date="2016-06" db="EMBL/GenBank/DDBJ databases">
        <title>The genome of a short-lived fish provides insights into sex chromosome evolution and the genetic control of aging.</title>
        <authorList>
            <person name="Reichwald K."/>
            <person name="Felder M."/>
            <person name="Petzold A."/>
            <person name="Koch P."/>
            <person name="Groth M."/>
            <person name="Platzer M."/>
        </authorList>
    </citation>
    <scope>NUCLEOTIDE SEQUENCE</scope>
    <source>
        <tissue evidence="2">Brain</tissue>
    </source>
</reference>
<feature type="non-terminal residue" evidence="2">
    <location>
        <position position="141"/>
    </location>
</feature>
<dbReference type="EMBL" id="HAED01005981">
    <property type="protein sequence ID" value="SBQ92011.1"/>
    <property type="molecule type" value="Transcribed_RNA"/>
</dbReference>
<reference evidence="2" key="1">
    <citation type="submission" date="2016-05" db="EMBL/GenBank/DDBJ databases">
        <authorList>
            <person name="Lavstsen T."/>
            <person name="Jespersen J.S."/>
        </authorList>
    </citation>
    <scope>NUCLEOTIDE SEQUENCE</scope>
    <source>
        <tissue evidence="2">Brain</tissue>
    </source>
</reference>
<gene>
    <name evidence="2" type="primary">GSONMT00029983001</name>
</gene>